<organism evidence="1 2">
    <name type="scientific">Jimgerdemannia flammicorona</name>
    <dbReference type="NCBI Taxonomy" id="994334"/>
    <lineage>
        <taxon>Eukaryota</taxon>
        <taxon>Fungi</taxon>
        <taxon>Fungi incertae sedis</taxon>
        <taxon>Mucoromycota</taxon>
        <taxon>Mucoromycotina</taxon>
        <taxon>Endogonomycetes</taxon>
        <taxon>Endogonales</taxon>
        <taxon>Endogonaceae</taxon>
        <taxon>Jimgerdemannia</taxon>
    </lineage>
</organism>
<protein>
    <submittedName>
        <fullName evidence="1">Uncharacterized protein</fullName>
    </submittedName>
</protein>
<name>A0A433QN79_9FUNG</name>
<evidence type="ECO:0000313" key="1">
    <source>
        <dbReference type="EMBL" id="RUS31243.1"/>
    </source>
</evidence>
<dbReference type="EMBL" id="RBNJ01003139">
    <property type="protein sequence ID" value="RUS31243.1"/>
    <property type="molecule type" value="Genomic_DNA"/>
</dbReference>
<gene>
    <name evidence="1" type="ORF">BC938DRAFT_478195</name>
</gene>
<comment type="caution">
    <text evidence="1">The sequence shown here is derived from an EMBL/GenBank/DDBJ whole genome shotgun (WGS) entry which is preliminary data.</text>
</comment>
<accession>A0A433QN79</accession>
<dbReference type="AlphaFoldDB" id="A0A433QN79"/>
<keyword evidence="2" id="KW-1185">Reference proteome</keyword>
<sequence length="172" mass="19602">MFECPDIMEKNPLDGYFKAEKYRFLGYYLFRQKQRDFTSNFRLEAQRLSKCLWFLSEHGSNVEKRAARRLLDNFEANSMEGPVKSREGVNTSMTMVDACVPSTLWRHSLSRHGPQGDCIISCGGGVLQESREGVTLTQLWRVPARHLTLRRSLDPVVVCLAGGDFLALLNVL</sequence>
<dbReference type="Proteomes" id="UP000274822">
    <property type="component" value="Unassembled WGS sequence"/>
</dbReference>
<reference evidence="1 2" key="1">
    <citation type="journal article" date="2018" name="New Phytol.">
        <title>Phylogenomics of Endogonaceae and evolution of mycorrhizas within Mucoromycota.</title>
        <authorList>
            <person name="Chang Y."/>
            <person name="Desiro A."/>
            <person name="Na H."/>
            <person name="Sandor L."/>
            <person name="Lipzen A."/>
            <person name="Clum A."/>
            <person name="Barry K."/>
            <person name="Grigoriev I.V."/>
            <person name="Martin F.M."/>
            <person name="Stajich J.E."/>
            <person name="Smith M.E."/>
            <person name="Bonito G."/>
            <person name="Spatafora J.W."/>
        </authorList>
    </citation>
    <scope>NUCLEOTIDE SEQUENCE [LARGE SCALE GENOMIC DNA]</scope>
    <source>
        <strain evidence="1 2">AD002</strain>
    </source>
</reference>
<evidence type="ECO:0000313" key="2">
    <source>
        <dbReference type="Proteomes" id="UP000274822"/>
    </source>
</evidence>
<proteinExistence type="predicted"/>